<keyword evidence="2" id="KW-0808">Transferase</keyword>
<accession>A0ABT9FVI5</accession>
<evidence type="ECO:0000313" key="2">
    <source>
        <dbReference type="EMBL" id="MDP4098487.1"/>
    </source>
</evidence>
<keyword evidence="3" id="KW-1185">Reference proteome</keyword>
<reference evidence="2 3" key="1">
    <citation type="submission" date="2022-10" db="EMBL/GenBank/DDBJ databases">
        <title>Paenibacillus description and whole genome data of maize root bacterial community.</title>
        <authorList>
            <person name="Marton D."/>
            <person name="Farkas M."/>
            <person name="Cserhati M."/>
        </authorList>
    </citation>
    <scope>NUCLEOTIDE SEQUENCE [LARGE SCALE GENOMIC DNA]</scope>
    <source>
        <strain evidence="2 3">P96</strain>
    </source>
</reference>
<gene>
    <name evidence="2" type="ORF">OIN60_17270</name>
</gene>
<organism evidence="2 3">
    <name type="scientific">Paenibacillus zeirhizosphaerae</name>
    <dbReference type="NCBI Taxonomy" id="2987519"/>
    <lineage>
        <taxon>Bacteria</taxon>
        <taxon>Bacillati</taxon>
        <taxon>Bacillota</taxon>
        <taxon>Bacilli</taxon>
        <taxon>Bacillales</taxon>
        <taxon>Paenibacillaceae</taxon>
        <taxon>Paenibacillus</taxon>
    </lineage>
</organism>
<evidence type="ECO:0000313" key="3">
    <source>
        <dbReference type="Proteomes" id="UP001241848"/>
    </source>
</evidence>
<name>A0ABT9FVI5_9BACL</name>
<evidence type="ECO:0000259" key="1">
    <source>
        <dbReference type="Pfam" id="PF13524"/>
    </source>
</evidence>
<dbReference type="Pfam" id="PF13524">
    <property type="entry name" value="Glyco_trans_1_2"/>
    <property type="match status" value="1"/>
</dbReference>
<dbReference type="InterPro" id="IPR055259">
    <property type="entry name" value="YkvP/CgeB_Glyco_trans-like"/>
</dbReference>
<comment type="caution">
    <text evidence="2">The sequence shown here is derived from an EMBL/GenBank/DDBJ whole genome shotgun (WGS) entry which is preliminary data.</text>
</comment>
<dbReference type="SUPFAM" id="SSF53756">
    <property type="entry name" value="UDP-Glycosyltransferase/glycogen phosphorylase"/>
    <property type="match status" value="1"/>
</dbReference>
<proteinExistence type="predicted"/>
<protein>
    <submittedName>
        <fullName evidence="2">Glycosyltransferase</fullName>
        <ecNumber evidence="2">2.4.-.-</ecNumber>
    </submittedName>
</protein>
<dbReference type="EMBL" id="JAPCKK010000021">
    <property type="protein sequence ID" value="MDP4098487.1"/>
    <property type="molecule type" value="Genomic_DNA"/>
</dbReference>
<keyword evidence="2" id="KW-0328">Glycosyltransferase</keyword>
<dbReference type="GO" id="GO:0016757">
    <property type="term" value="F:glycosyltransferase activity"/>
    <property type="evidence" value="ECO:0007669"/>
    <property type="project" value="UniProtKB-KW"/>
</dbReference>
<dbReference type="RefSeq" id="WP_305756108.1">
    <property type="nucleotide sequence ID" value="NZ_JAPCKK010000021.1"/>
</dbReference>
<dbReference type="Proteomes" id="UP001241848">
    <property type="component" value="Unassembled WGS sequence"/>
</dbReference>
<feature type="domain" description="Spore protein YkvP/CgeB glycosyl transferase-like" evidence="1">
    <location>
        <begin position="169"/>
        <end position="324"/>
    </location>
</feature>
<dbReference type="EC" id="2.4.-.-" evidence="2"/>
<dbReference type="Gene3D" id="3.40.50.2000">
    <property type="entry name" value="Glycogen Phosphorylase B"/>
    <property type="match status" value="1"/>
</dbReference>
<sequence>MIDRTSVYPQMLDCRVLFIPQGFPAVDSGVAGALQRCTKECMVGTPETMLEAAAAFRPDLMLVMNGLHVFPANHLQQVQQIKALGIRTGIWFVDDPYFTEDTSVIALHYDVVFTHELSCVSFYQSLGAANVHYMPLGVDEQIFYPRRVDFQYDVCFIGSAFWNRVELFDQLAPFLADKRVVIVGGHWDRLKRTDVLGKFIRNGWMKPEETVDYYNASKIVLNLHRPSEMGMDNRNTHRQSAMSINPRTYEISACGTLQMTDVRDDLSSHYRPGYDIETFASADELRDKMDYYLRYDRQREHIAWRSLYTTRQNHTYTSRIPKLLSIALS</sequence>